<dbReference type="Pfam" id="PF25198">
    <property type="entry name" value="Spore_GerAC_N"/>
    <property type="match status" value="1"/>
</dbReference>
<comment type="subcellular location">
    <subcellularLocation>
        <location evidence="1">Membrane</location>
        <topology evidence="1">Lipid-anchor</topology>
    </subcellularLocation>
</comment>
<organism evidence="10 11">
    <name type="scientific">Thalassobacillus devorans</name>
    <dbReference type="NCBI Taxonomy" id="279813"/>
    <lineage>
        <taxon>Bacteria</taxon>
        <taxon>Bacillati</taxon>
        <taxon>Bacillota</taxon>
        <taxon>Bacilli</taxon>
        <taxon>Bacillales</taxon>
        <taxon>Bacillaceae</taxon>
        <taxon>Thalassobacillus</taxon>
    </lineage>
</organism>
<dbReference type="InterPro" id="IPR046953">
    <property type="entry name" value="Spore_GerAC-like_C"/>
</dbReference>
<proteinExistence type="inferred from homology"/>
<evidence type="ECO:0000256" key="3">
    <source>
        <dbReference type="ARBA" id="ARBA00022544"/>
    </source>
</evidence>
<keyword evidence="7" id="KW-0449">Lipoprotein</keyword>
<evidence type="ECO:0000256" key="2">
    <source>
        <dbReference type="ARBA" id="ARBA00007886"/>
    </source>
</evidence>
<dbReference type="Proteomes" id="UP000619534">
    <property type="component" value="Unassembled WGS sequence"/>
</dbReference>
<protein>
    <submittedName>
        <fullName evidence="10">Spore germination protein KC</fullName>
    </submittedName>
</protein>
<accession>A0ABQ1NDQ8</accession>
<dbReference type="PANTHER" id="PTHR35789:SF1">
    <property type="entry name" value="SPORE GERMINATION PROTEIN B3"/>
    <property type="match status" value="1"/>
</dbReference>
<dbReference type="Pfam" id="PF05504">
    <property type="entry name" value="Spore_GerAC"/>
    <property type="match status" value="1"/>
</dbReference>
<dbReference type="Gene3D" id="3.30.300.210">
    <property type="entry name" value="Nutrient germinant receptor protein C, domain 3"/>
    <property type="match status" value="1"/>
</dbReference>
<evidence type="ECO:0000313" key="11">
    <source>
        <dbReference type="Proteomes" id="UP000619534"/>
    </source>
</evidence>
<evidence type="ECO:0000259" key="8">
    <source>
        <dbReference type="Pfam" id="PF05504"/>
    </source>
</evidence>
<dbReference type="Gene3D" id="6.20.190.10">
    <property type="entry name" value="Nutrient germinant receptor protein C, domain 1"/>
    <property type="match status" value="1"/>
</dbReference>
<keyword evidence="3" id="KW-0309">Germination</keyword>
<reference evidence="11" key="1">
    <citation type="journal article" date="2019" name="Int. J. Syst. Evol. Microbiol.">
        <title>The Global Catalogue of Microorganisms (GCM) 10K type strain sequencing project: providing services to taxonomists for standard genome sequencing and annotation.</title>
        <authorList>
            <consortium name="The Broad Institute Genomics Platform"/>
            <consortium name="The Broad Institute Genome Sequencing Center for Infectious Disease"/>
            <person name="Wu L."/>
            <person name="Ma J."/>
        </authorList>
    </citation>
    <scope>NUCLEOTIDE SEQUENCE [LARGE SCALE GENOMIC DNA]</scope>
    <source>
        <strain evidence="11">CCM 7282</strain>
    </source>
</reference>
<comment type="caution">
    <text evidence="10">The sequence shown here is derived from an EMBL/GenBank/DDBJ whole genome shotgun (WGS) entry which is preliminary data.</text>
</comment>
<gene>
    <name evidence="10" type="primary">gerKC</name>
    <name evidence="10" type="ORF">GCM10007216_00110</name>
</gene>
<evidence type="ECO:0000259" key="9">
    <source>
        <dbReference type="Pfam" id="PF25198"/>
    </source>
</evidence>
<dbReference type="RefSeq" id="WP_062444051.1">
    <property type="nucleotide sequence ID" value="NZ_BMCJ01000001.1"/>
</dbReference>
<keyword evidence="5" id="KW-0472">Membrane</keyword>
<dbReference type="InterPro" id="IPR057336">
    <property type="entry name" value="GerAC_N"/>
</dbReference>
<dbReference type="EMBL" id="BMCJ01000001">
    <property type="protein sequence ID" value="GGC73459.1"/>
    <property type="molecule type" value="Genomic_DNA"/>
</dbReference>
<keyword evidence="4" id="KW-0732">Signal</keyword>
<dbReference type="PANTHER" id="PTHR35789">
    <property type="entry name" value="SPORE GERMINATION PROTEIN B3"/>
    <property type="match status" value="1"/>
</dbReference>
<comment type="similarity">
    <text evidence="2">Belongs to the GerABKC lipoprotein family.</text>
</comment>
<dbReference type="InterPro" id="IPR038501">
    <property type="entry name" value="Spore_GerAC_C_sf"/>
</dbReference>
<keyword evidence="6" id="KW-0564">Palmitate</keyword>
<evidence type="ECO:0000256" key="7">
    <source>
        <dbReference type="ARBA" id="ARBA00023288"/>
    </source>
</evidence>
<feature type="domain" description="Spore germination protein N-terminal" evidence="9">
    <location>
        <begin position="29"/>
        <end position="202"/>
    </location>
</feature>
<evidence type="ECO:0000256" key="6">
    <source>
        <dbReference type="ARBA" id="ARBA00023139"/>
    </source>
</evidence>
<feature type="domain" description="Spore germination GerAC-like C-terminal" evidence="8">
    <location>
        <begin position="231"/>
        <end position="395"/>
    </location>
</feature>
<sequence>MTNNFSFLPISKRLSITLACLLFLTGCWNSRELDELGIAVALGIDKTEEGNYLLVVQMINPSEIATEAPSTRPPVSLYQSEGETIFEALRKMTLNAPRKIYMSQLRLLVIGPGLAEEGILPTLDLLYRDPEFRTSFLVTVAKDVEVEDLLSVITAYEKIPANKIMDSIIAAESHWAATHGIYIDQIVSDIRSPGKSPVLTGILLEGSEEAGNNVSNVENVDSPARIHVDHLSVFKGDRMLGWLNEDESKGYNYIVGNVKSTLINFPCEEKESGKIGVEILRTNAAIDATKTGSKPSITVTVEAEGNVGEIQCDLDLTKPDTLKKIADKAETDIKQKLTAAITAAKEQYQTDIFGFGNALSRKEPVYWKRVEKDWDEHFVDMDVKVEVKLEIRRKGTIVQPVQKKG</sequence>
<dbReference type="NCBIfam" id="TIGR02887">
    <property type="entry name" value="spore_ger_x_C"/>
    <property type="match status" value="1"/>
</dbReference>
<evidence type="ECO:0000313" key="10">
    <source>
        <dbReference type="EMBL" id="GGC73459.1"/>
    </source>
</evidence>
<keyword evidence="11" id="KW-1185">Reference proteome</keyword>
<evidence type="ECO:0000256" key="5">
    <source>
        <dbReference type="ARBA" id="ARBA00023136"/>
    </source>
</evidence>
<name>A0ABQ1NDQ8_9BACI</name>
<dbReference type="InterPro" id="IPR008844">
    <property type="entry name" value="Spore_GerAC-like"/>
</dbReference>
<evidence type="ECO:0000256" key="4">
    <source>
        <dbReference type="ARBA" id="ARBA00022729"/>
    </source>
</evidence>
<evidence type="ECO:0000256" key="1">
    <source>
        <dbReference type="ARBA" id="ARBA00004635"/>
    </source>
</evidence>